<dbReference type="InterPro" id="IPR011055">
    <property type="entry name" value="Dup_hybrid_motif"/>
</dbReference>
<dbReference type="PANTHER" id="PTHR21666">
    <property type="entry name" value="PEPTIDASE-RELATED"/>
    <property type="match status" value="1"/>
</dbReference>
<feature type="signal peptide" evidence="1">
    <location>
        <begin position="1"/>
        <end position="23"/>
    </location>
</feature>
<name>A0A512AK55_9SPHN</name>
<dbReference type="PANTHER" id="PTHR21666:SF285">
    <property type="entry name" value="M23 FAMILY METALLOPEPTIDASE"/>
    <property type="match status" value="1"/>
</dbReference>
<accession>A0A512AK55</accession>
<evidence type="ECO:0000313" key="4">
    <source>
        <dbReference type="Proteomes" id="UP000321464"/>
    </source>
</evidence>
<evidence type="ECO:0000256" key="1">
    <source>
        <dbReference type="SAM" id="SignalP"/>
    </source>
</evidence>
<protein>
    <submittedName>
        <fullName evidence="3">Peptidase</fullName>
    </submittedName>
</protein>
<organism evidence="3 4">
    <name type="scientific">Novosphingobium sediminis</name>
    <dbReference type="NCBI Taxonomy" id="707214"/>
    <lineage>
        <taxon>Bacteria</taxon>
        <taxon>Pseudomonadati</taxon>
        <taxon>Pseudomonadota</taxon>
        <taxon>Alphaproteobacteria</taxon>
        <taxon>Sphingomonadales</taxon>
        <taxon>Sphingomonadaceae</taxon>
        <taxon>Novosphingobium</taxon>
    </lineage>
</organism>
<dbReference type="AlphaFoldDB" id="A0A512AK55"/>
<dbReference type="InterPro" id="IPR050570">
    <property type="entry name" value="Cell_wall_metabolism_enzyme"/>
</dbReference>
<gene>
    <name evidence="3" type="ORF">NSE01_19270</name>
</gene>
<evidence type="ECO:0000313" key="3">
    <source>
        <dbReference type="EMBL" id="GEO00095.1"/>
    </source>
</evidence>
<dbReference type="Proteomes" id="UP000321464">
    <property type="component" value="Unassembled WGS sequence"/>
</dbReference>
<feature type="chain" id="PRO_5021915960" evidence="1">
    <location>
        <begin position="24"/>
        <end position="300"/>
    </location>
</feature>
<dbReference type="GO" id="GO:0004222">
    <property type="term" value="F:metalloendopeptidase activity"/>
    <property type="evidence" value="ECO:0007669"/>
    <property type="project" value="TreeGrafter"/>
</dbReference>
<comment type="caution">
    <text evidence="3">The sequence shown here is derived from an EMBL/GenBank/DDBJ whole genome shotgun (WGS) entry which is preliminary data.</text>
</comment>
<dbReference type="EMBL" id="BJYR01000013">
    <property type="protein sequence ID" value="GEO00095.1"/>
    <property type="molecule type" value="Genomic_DNA"/>
</dbReference>
<evidence type="ECO:0000259" key="2">
    <source>
        <dbReference type="Pfam" id="PF01551"/>
    </source>
</evidence>
<dbReference type="Pfam" id="PF01551">
    <property type="entry name" value="Peptidase_M23"/>
    <property type="match status" value="1"/>
</dbReference>
<dbReference type="SUPFAM" id="SSF51261">
    <property type="entry name" value="Duplicated hybrid motif"/>
    <property type="match status" value="1"/>
</dbReference>
<dbReference type="FunFam" id="2.70.70.10:FF:000019">
    <property type="entry name" value="M23 family peptidase"/>
    <property type="match status" value="1"/>
</dbReference>
<reference evidence="3 4" key="1">
    <citation type="submission" date="2019-07" db="EMBL/GenBank/DDBJ databases">
        <title>Whole genome shotgun sequence of Novosphingobium sediminis NBRC 106119.</title>
        <authorList>
            <person name="Hosoyama A."/>
            <person name="Uohara A."/>
            <person name="Ohji S."/>
            <person name="Ichikawa N."/>
        </authorList>
    </citation>
    <scope>NUCLEOTIDE SEQUENCE [LARGE SCALE GENOMIC DNA]</scope>
    <source>
        <strain evidence="3 4">NBRC 106119</strain>
    </source>
</reference>
<feature type="domain" description="M23ase beta-sheet core" evidence="2">
    <location>
        <begin position="195"/>
        <end position="292"/>
    </location>
</feature>
<dbReference type="CDD" id="cd12797">
    <property type="entry name" value="M23_peptidase"/>
    <property type="match status" value="1"/>
</dbReference>
<dbReference type="Gene3D" id="2.70.70.10">
    <property type="entry name" value="Glucose Permease (Domain IIA)"/>
    <property type="match status" value="1"/>
</dbReference>
<sequence length="300" mass="30940">MPLAGAVWRGAFSVLALLGACGAGPGPSPSGAPANPQSAAEPAAVTVGGLQYRGKLTQGGWIRGTAPAGTRSVTLGGTLLPLAADGSFFAAFDRDAPPSLALAVTAASGFSLSTELAVAPRSWRIESINVAKRPGKLPDAEFKARREAELARIGAARASGSKADGWRQTMTWPAPGRISGEFGSQRIYRGEPGAYHAGIDLAAPQGAEIRAPADGVVTLAASDVPFTLEGHLLILDHGMGLTSAFLHCSDLVVHVGDTVVQGQLIGHVGMTGRATGPHLHWALTWRGRRLDPRLFAAPSR</sequence>
<dbReference type="InterPro" id="IPR016047">
    <property type="entry name" value="M23ase_b-sheet_dom"/>
</dbReference>
<keyword evidence="4" id="KW-1185">Reference proteome</keyword>
<proteinExistence type="predicted"/>
<keyword evidence="1" id="KW-0732">Signal</keyword>